<dbReference type="PANTHER" id="PTHR43384:SF4">
    <property type="entry name" value="CELLULOSE BIOSYNTHESIS PROTEIN BCSQ-RELATED"/>
    <property type="match status" value="1"/>
</dbReference>
<evidence type="ECO:0000256" key="1">
    <source>
        <dbReference type="ARBA" id="ARBA00022741"/>
    </source>
</evidence>
<dbReference type="InterPro" id="IPR033875">
    <property type="entry name" value="FlhG"/>
</dbReference>
<reference evidence="4" key="1">
    <citation type="journal article" date="2022" name="Int. J. Syst. Evol. Microbiol.">
        <title>Anaeromyxobacter oryzae sp. nov., Anaeromyxobacter diazotrophicus sp. nov. and Anaeromyxobacter paludicola sp. nov., isolated from paddy soils.</title>
        <authorList>
            <person name="Itoh H."/>
            <person name="Xu Z."/>
            <person name="Mise K."/>
            <person name="Masuda Y."/>
            <person name="Ushijima N."/>
            <person name="Hayakawa C."/>
            <person name="Shiratori Y."/>
            <person name="Senoo K."/>
        </authorList>
    </citation>
    <scope>NUCLEOTIDE SEQUENCE [LARGE SCALE GENOMIC DNA]</scope>
    <source>
        <strain evidence="4">Red630</strain>
    </source>
</reference>
<dbReference type="Gene3D" id="3.40.50.300">
    <property type="entry name" value="P-loop containing nucleotide triphosphate hydrolases"/>
    <property type="match status" value="1"/>
</dbReference>
<dbReference type="InterPro" id="IPR027417">
    <property type="entry name" value="P-loop_NTPase"/>
</dbReference>
<dbReference type="InterPro" id="IPR050625">
    <property type="entry name" value="ParA/MinD_ATPase"/>
</dbReference>
<organism evidence="3 4">
    <name type="scientific">Anaeromyxobacter paludicola</name>
    <dbReference type="NCBI Taxonomy" id="2918171"/>
    <lineage>
        <taxon>Bacteria</taxon>
        <taxon>Pseudomonadati</taxon>
        <taxon>Myxococcota</taxon>
        <taxon>Myxococcia</taxon>
        <taxon>Myxococcales</taxon>
        <taxon>Cystobacterineae</taxon>
        <taxon>Anaeromyxobacteraceae</taxon>
        <taxon>Anaeromyxobacter</taxon>
    </lineage>
</organism>
<dbReference type="CDD" id="cd02038">
    <property type="entry name" value="FlhG-like"/>
    <property type="match status" value="1"/>
</dbReference>
<dbReference type="Proteomes" id="UP001162734">
    <property type="component" value="Chromosome"/>
</dbReference>
<dbReference type="Pfam" id="PF10609">
    <property type="entry name" value="ParA"/>
    <property type="match status" value="1"/>
</dbReference>
<dbReference type="EMBL" id="AP025592">
    <property type="protein sequence ID" value="BDG08000.1"/>
    <property type="molecule type" value="Genomic_DNA"/>
</dbReference>
<name>A0ABM7X875_9BACT</name>
<dbReference type="InterPro" id="IPR025501">
    <property type="entry name" value="MinD_FleN"/>
</dbReference>
<evidence type="ECO:0000256" key="2">
    <source>
        <dbReference type="ARBA" id="ARBA00022840"/>
    </source>
</evidence>
<dbReference type="InterPro" id="IPR033756">
    <property type="entry name" value="YlxH/NBP35"/>
</dbReference>
<dbReference type="PANTHER" id="PTHR43384">
    <property type="entry name" value="SEPTUM SITE-DETERMINING PROTEIN MIND HOMOLOG, CHLOROPLASTIC-RELATED"/>
    <property type="match status" value="1"/>
</dbReference>
<sequence length="299" mass="32010">MTETGETSVDQANTLRELVERSPQGANPLRVIAVTSGKGGVGKTHIVANLAVLAARMGRRVLLLDGDLGLANSDIVLGMTTQYHLGHLLDGTIDAEHVLAEGPHGIRVLGASSGVQELTVLDDAQKLRLLSALDPLDSKFDLVLIDCGAGIGDNVLFFAGAAQEAILVVSPEPTSLTDAYATVKVLSQRAGVDHFQVLVNPMPTEAHGREIFSKLSRVTDRFLQARLSFLGHIPRDENLQRALMAQRPVVDLYPRSPASRALEAICDRLLASRPQAQLQGGLKFLWQRLLRESGGPAAG</sequence>
<accession>A0ABM7X875</accession>
<keyword evidence="4" id="KW-1185">Reference proteome</keyword>
<evidence type="ECO:0000313" key="4">
    <source>
        <dbReference type="Proteomes" id="UP001162734"/>
    </source>
</evidence>
<protein>
    <submittedName>
        <fullName evidence="3">Site-determining protein</fullName>
    </submittedName>
</protein>
<dbReference type="PIRSF" id="PIRSF003092">
    <property type="entry name" value="MinD"/>
    <property type="match status" value="1"/>
</dbReference>
<evidence type="ECO:0000313" key="3">
    <source>
        <dbReference type="EMBL" id="BDG08000.1"/>
    </source>
</evidence>
<gene>
    <name evidence="3" type="ORF">AMPC_11130</name>
</gene>
<keyword evidence="1" id="KW-0547">Nucleotide-binding</keyword>
<proteinExistence type="predicted"/>
<dbReference type="SUPFAM" id="SSF52540">
    <property type="entry name" value="P-loop containing nucleoside triphosphate hydrolases"/>
    <property type="match status" value="1"/>
</dbReference>
<keyword evidence="2" id="KW-0067">ATP-binding</keyword>